<protein>
    <submittedName>
        <fullName evidence="6">Peroxiredoxin</fullName>
    </submittedName>
</protein>
<evidence type="ECO:0000256" key="2">
    <source>
        <dbReference type="ARBA" id="ARBA00022748"/>
    </source>
</evidence>
<dbReference type="OrthoDB" id="750178at2"/>
<feature type="domain" description="Thioredoxin" evidence="5">
    <location>
        <begin position="231"/>
        <end position="369"/>
    </location>
</feature>
<dbReference type="InterPro" id="IPR050553">
    <property type="entry name" value="Thioredoxin_ResA/DsbE_sf"/>
</dbReference>
<evidence type="ECO:0000313" key="6">
    <source>
        <dbReference type="EMBL" id="SFH45506.1"/>
    </source>
</evidence>
<proteinExistence type="predicted"/>
<dbReference type="PROSITE" id="PS51257">
    <property type="entry name" value="PROKAR_LIPOPROTEIN"/>
    <property type="match status" value="1"/>
</dbReference>
<name>A0A1I3A6K8_9SPHI</name>
<dbReference type="EMBL" id="FOPP01000013">
    <property type="protein sequence ID" value="SFH45506.1"/>
    <property type="molecule type" value="Genomic_DNA"/>
</dbReference>
<gene>
    <name evidence="6" type="ORF">SAMN04489864_11331</name>
</gene>
<evidence type="ECO:0000256" key="1">
    <source>
        <dbReference type="ARBA" id="ARBA00004196"/>
    </source>
</evidence>
<dbReference type="GO" id="GO:0017004">
    <property type="term" value="P:cytochrome complex assembly"/>
    <property type="evidence" value="ECO:0007669"/>
    <property type="project" value="UniProtKB-KW"/>
</dbReference>
<dbReference type="InterPro" id="IPR013766">
    <property type="entry name" value="Thioredoxin_domain"/>
</dbReference>
<keyword evidence="7" id="KW-1185">Reference proteome</keyword>
<dbReference type="InterPro" id="IPR025380">
    <property type="entry name" value="DUF4369"/>
</dbReference>
<keyword evidence="2" id="KW-0201">Cytochrome c-type biogenesis</keyword>
<dbReference type="PROSITE" id="PS51352">
    <property type="entry name" value="THIOREDOXIN_2"/>
    <property type="match status" value="1"/>
</dbReference>
<dbReference type="STRING" id="414048.SAMN04489864_11331"/>
<dbReference type="PANTHER" id="PTHR42852:SF6">
    <property type="entry name" value="THIOL:DISULFIDE INTERCHANGE PROTEIN DSBE"/>
    <property type="match status" value="1"/>
</dbReference>
<dbReference type="GO" id="GO:0016209">
    <property type="term" value="F:antioxidant activity"/>
    <property type="evidence" value="ECO:0007669"/>
    <property type="project" value="InterPro"/>
</dbReference>
<organism evidence="6 7">
    <name type="scientific">Pedobacter insulae</name>
    <dbReference type="NCBI Taxonomy" id="414048"/>
    <lineage>
        <taxon>Bacteria</taxon>
        <taxon>Pseudomonadati</taxon>
        <taxon>Bacteroidota</taxon>
        <taxon>Sphingobacteriia</taxon>
        <taxon>Sphingobacteriales</taxon>
        <taxon>Sphingobacteriaceae</taxon>
        <taxon>Pedobacter</taxon>
    </lineage>
</organism>
<evidence type="ECO:0000313" key="7">
    <source>
        <dbReference type="Proteomes" id="UP000199666"/>
    </source>
</evidence>
<dbReference type="GO" id="GO:0030313">
    <property type="term" value="C:cell envelope"/>
    <property type="evidence" value="ECO:0007669"/>
    <property type="project" value="UniProtKB-SubCell"/>
</dbReference>
<dbReference type="Pfam" id="PF00578">
    <property type="entry name" value="AhpC-TSA"/>
    <property type="match status" value="1"/>
</dbReference>
<dbReference type="AlphaFoldDB" id="A0A1I3A6K8"/>
<evidence type="ECO:0000256" key="4">
    <source>
        <dbReference type="ARBA" id="ARBA00023284"/>
    </source>
</evidence>
<dbReference type="CDD" id="cd02966">
    <property type="entry name" value="TlpA_like_family"/>
    <property type="match status" value="1"/>
</dbReference>
<accession>A0A1I3A6K8</accession>
<dbReference type="PANTHER" id="PTHR42852">
    <property type="entry name" value="THIOL:DISULFIDE INTERCHANGE PROTEIN DSBE"/>
    <property type="match status" value="1"/>
</dbReference>
<evidence type="ECO:0000259" key="5">
    <source>
        <dbReference type="PROSITE" id="PS51352"/>
    </source>
</evidence>
<dbReference type="Gene3D" id="3.40.30.10">
    <property type="entry name" value="Glutaredoxin"/>
    <property type="match status" value="1"/>
</dbReference>
<dbReference type="Proteomes" id="UP000199666">
    <property type="component" value="Unassembled WGS sequence"/>
</dbReference>
<dbReference type="Pfam" id="PF14289">
    <property type="entry name" value="DUF4369"/>
    <property type="match status" value="1"/>
</dbReference>
<reference evidence="6 7" key="1">
    <citation type="submission" date="2016-10" db="EMBL/GenBank/DDBJ databases">
        <authorList>
            <person name="de Groot N.N."/>
        </authorList>
    </citation>
    <scope>NUCLEOTIDE SEQUENCE [LARGE SCALE GENOMIC DNA]</scope>
    <source>
        <strain evidence="6 7">DSM 18684</strain>
    </source>
</reference>
<dbReference type="InterPro" id="IPR017937">
    <property type="entry name" value="Thioredoxin_CS"/>
</dbReference>
<dbReference type="InterPro" id="IPR000866">
    <property type="entry name" value="AhpC/TSA"/>
</dbReference>
<dbReference type="GO" id="GO:0016491">
    <property type="term" value="F:oxidoreductase activity"/>
    <property type="evidence" value="ECO:0007669"/>
    <property type="project" value="InterPro"/>
</dbReference>
<comment type="subcellular location">
    <subcellularLocation>
        <location evidence="1">Cell envelope</location>
    </subcellularLocation>
</comment>
<dbReference type="RefSeq" id="WP_090997488.1">
    <property type="nucleotide sequence ID" value="NZ_FOPP01000013.1"/>
</dbReference>
<evidence type="ECO:0000256" key="3">
    <source>
        <dbReference type="ARBA" id="ARBA00023157"/>
    </source>
</evidence>
<dbReference type="InterPro" id="IPR036249">
    <property type="entry name" value="Thioredoxin-like_sf"/>
</dbReference>
<keyword evidence="4" id="KW-0676">Redox-active center</keyword>
<dbReference type="PROSITE" id="PS00194">
    <property type="entry name" value="THIOREDOXIN_1"/>
    <property type="match status" value="1"/>
</dbReference>
<sequence>MKRLGYIACVLVVFVAACKDKTKFTIDGKVENFGTENKVYLYGMDNSTMSVIDSTTLSTNGEFKFSRTSENADFYRLNIGSNDYMFIAKNGDEIKFAADLTDANRDYKLSGADEADKLTEFNTMKFKASEDLDKIKADFDQKVEANPEARDAILEQIRPQYMKAQDDLNANVIKFANDNTNSLVSFYAISSINPMGNESVLVAYAEKVDENVKKNPAVKSFVERVNKLKSLLVGQTAPAFTINSFDNKPINLADFKGKYVLLDFWASWCGPCRAENPNLVKAYNTYKDKNFTVLGISLDKDKAAWAQAIKQDGLTWTHAGELADFEGETVKLYQVQAIPSSFLLDPAGKIIARDLRGDELESFLKKTLP</sequence>
<dbReference type="SUPFAM" id="SSF52833">
    <property type="entry name" value="Thioredoxin-like"/>
    <property type="match status" value="1"/>
</dbReference>
<keyword evidence="3" id="KW-1015">Disulfide bond</keyword>